<keyword evidence="6" id="KW-0560">Oxidoreductase</keyword>
<dbReference type="InterPro" id="IPR036188">
    <property type="entry name" value="FAD/NAD-bd_sf"/>
</dbReference>
<dbReference type="GO" id="GO:0050660">
    <property type="term" value="F:flavin adenine dinucleotide binding"/>
    <property type="evidence" value="ECO:0007669"/>
    <property type="project" value="InterPro"/>
</dbReference>
<keyword evidence="4" id="KW-0732">Signal</keyword>
<comment type="similarity">
    <text evidence="2">Belongs to the GMC oxidoreductase family.</text>
</comment>
<sequence>MWWSLYNGMVHTRGSVDDHNHFTAVTGDSGWTWDCLLSYFFKNENGLHPWTITKRSANSTQLYCLYTNHVLATAAQLPEDWPFSLNMNSSKPLFWSGIGPEFIDARIFMFCCLSKFQSSSIRPISTGKFILKLLTKKIGGALFTANTTKEIVLSAGTVRAPTILMYSGIGDEAIWANLGIATLLNFPSVG</sequence>
<organism evidence="8 9">
    <name type="scientific">Mycena metata</name>
    <dbReference type="NCBI Taxonomy" id="1033252"/>
    <lineage>
        <taxon>Eukaryota</taxon>
        <taxon>Fungi</taxon>
        <taxon>Dikarya</taxon>
        <taxon>Basidiomycota</taxon>
        <taxon>Agaricomycotina</taxon>
        <taxon>Agaricomycetes</taxon>
        <taxon>Agaricomycetidae</taxon>
        <taxon>Agaricales</taxon>
        <taxon>Marasmiineae</taxon>
        <taxon>Mycenaceae</taxon>
        <taxon>Mycena</taxon>
    </lineage>
</organism>
<dbReference type="Gene3D" id="3.30.560.10">
    <property type="entry name" value="Glucose Oxidase, domain 3"/>
    <property type="match status" value="1"/>
</dbReference>
<comment type="caution">
    <text evidence="8">The sequence shown here is derived from an EMBL/GenBank/DDBJ whole genome shotgun (WGS) entry which is preliminary data.</text>
</comment>
<accession>A0AAD7I888</accession>
<keyword evidence="3" id="KW-0285">Flavoprotein</keyword>
<evidence type="ECO:0000313" key="9">
    <source>
        <dbReference type="Proteomes" id="UP001215598"/>
    </source>
</evidence>
<evidence type="ECO:0000256" key="3">
    <source>
        <dbReference type="ARBA" id="ARBA00022630"/>
    </source>
</evidence>
<dbReference type="PANTHER" id="PTHR11552">
    <property type="entry name" value="GLUCOSE-METHANOL-CHOLINE GMC OXIDOREDUCTASE"/>
    <property type="match status" value="1"/>
</dbReference>
<keyword evidence="5" id="KW-0274">FAD</keyword>
<evidence type="ECO:0000256" key="2">
    <source>
        <dbReference type="ARBA" id="ARBA00010790"/>
    </source>
</evidence>
<evidence type="ECO:0000256" key="5">
    <source>
        <dbReference type="ARBA" id="ARBA00022827"/>
    </source>
</evidence>
<evidence type="ECO:0000256" key="6">
    <source>
        <dbReference type="ARBA" id="ARBA00023002"/>
    </source>
</evidence>
<evidence type="ECO:0000256" key="4">
    <source>
        <dbReference type="ARBA" id="ARBA00022729"/>
    </source>
</evidence>
<dbReference type="GO" id="GO:0016491">
    <property type="term" value="F:oxidoreductase activity"/>
    <property type="evidence" value="ECO:0007669"/>
    <property type="project" value="UniProtKB-KW"/>
</dbReference>
<name>A0AAD7I888_9AGAR</name>
<dbReference type="PANTHER" id="PTHR11552:SF201">
    <property type="entry name" value="GLUCOSE-METHANOL-CHOLINE OXIDOREDUCTASE N-TERMINAL DOMAIN-CONTAINING PROTEIN"/>
    <property type="match status" value="1"/>
</dbReference>
<reference evidence="8" key="1">
    <citation type="submission" date="2023-03" db="EMBL/GenBank/DDBJ databases">
        <title>Massive genome expansion in bonnet fungi (Mycena s.s.) driven by repeated elements and novel gene families across ecological guilds.</title>
        <authorList>
            <consortium name="Lawrence Berkeley National Laboratory"/>
            <person name="Harder C.B."/>
            <person name="Miyauchi S."/>
            <person name="Viragh M."/>
            <person name="Kuo A."/>
            <person name="Thoen E."/>
            <person name="Andreopoulos B."/>
            <person name="Lu D."/>
            <person name="Skrede I."/>
            <person name="Drula E."/>
            <person name="Henrissat B."/>
            <person name="Morin E."/>
            <person name="Kohler A."/>
            <person name="Barry K."/>
            <person name="LaButti K."/>
            <person name="Morin E."/>
            <person name="Salamov A."/>
            <person name="Lipzen A."/>
            <person name="Mereny Z."/>
            <person name="Hegedus B."/>
            <person name="Baldrian P."/>
            <person name="Stursova M."/>
            <person name="Weitz H."/>
            <person name="Taylor A."/>
            <person name="Grigoriev I.V."/>
            <person name="Nagy L.G."/>
            <person name="Martin F."/>
            <person name="Kauserud H."/>
        </authorList>
    </citation>
    <scope>NUCLEOTIDE SEQUENCE</scope>
    <source>
        <strain evidence="8">CBHHK182m</strain>
    </source>
</reference>
<dbReference type="InterPro" id="IPR012132">
    <property type="entry name" value="GMC_OxRdtase"/>
</dbReference>
<comment type="cofactor">
    <cofactor evidence="1">
        <name>FAD</name>
        <dbReference type="ChEBI" id="CHEBI:57692"/>
    </cofactor>
</comment>
<dbReference type="EMBL" id="JARKIB010000117">
    <property type="protein sequence ID" value="KAJ7737308.1"/>
    <property type="molecule type" value="Genomic_DNA"/>
</dbReference>
<evidence type="ECO:0000313" key="8">
    <source>
        <dbReference type="EMBL" id="KAJ7737308.1"/>
    </source>
</evidence>
<dbReference type="AlphaFoldDB" id="A0AAD7I888"/>
<evidence type="ECO:0000256" key="1">
    <source>
        <dbReference type="ARBA" id="ARBA00001974"/>
    </source>
</evidence>
<evidence type="ECO:0000256" key="7">
    <source>
        <dbReference type="ARBA" id="ARBA00023180"/>
    </source>
</evidence>
<dbReference type="SUPFAM" id="SSF51905">
    <property type="entry name" value="FAD/NAD(P)-binding domain"/>
    <property type="match status" value="1"/>
</dbReference>
<gene>
    <name evidence="8" type="ORF">B0H16DRAFT_1466233</name>
</gene>
<keyword evidence="7" id="KW-0325">Glycoprotein</keyword>
<keyword evidence="9" id="KW-1185">Reference proteome</keyword>
<proteinExistence type="inferred from homology"/>
<dbReference type="Gene3D" id="3.50.50.60">
    <property type="entry name" value="FAD/NAD(P)-binding domain"/>
    <property type="match status" value="1"/>
</dbReference>
<protein>
    <submittedName>
        <fullName evidence="8">Uncharacterized protein</fullName>
    </submittedName>
</protein>
<dbReference type="Proteomes" id="UP001215598">
    <property type="component" value="Unassembled WGS sequence"/>
</dbReference>